<feature type="domain" description="HPt" evidence="9">
    <location>
        <begin position="848"/>
        <end position="944"/>
    </location>
</feature>
<evidence type="ECO:0000313" key="11">
    <source>
        <dbReference type="Proteomes" id="UP001295463"/>
    </source>
</evidence>
<evidence type="ECO:0000313" key="10">
    <source>
        <dbReference type="EMBL" id="CAH2031369.1"/>
    </source>
</evidence>
<feature type="domain" description="Response regulatory" evidence="8">
    <location>
        <begin position="6"/>
        <end position="121"/>
    </location>
</feature>
<accession>A0ABM9D819</accession>
<dbReference type="InterPro" id="IPR036097">
    <property type="entry name" value="HisK_dim/P_sf"/>
</dbReference>
<feature type="modified residue" description="Phosphohistidine" evidence="4">
    <location>
        <position position="887"/>
    </location>
</feature>
<evidence type="ECO:0000259" key="8">
    <source>
        <dbReference type="PROSITE" id="PS50110"/>
    </source>
</evidence>
<dbReference type="PROSITE" id="PS50894">
    <property type="entry name" value="HPT"/>
    <property type="match status" value="1"/>
</dbReference>
<evidence type="ECO:0000259" key="9">
    <source>
        <dbReference type="PROSITE" id="PS50894"/>
    </source>
</evidence>
<feature type="modified residue" description="4-aspartylphosphate" evidence="5">
    <location>
        <position position="741"/>
    </location>
</feature>
<dbReference type="InterPro" id="IPR000014">
    <property type="entry name" value="PAS"/>
</dbReference>
<dbReference type="Gene3D" id="3.30.450.20">
    <property type="entry name" value="PAS domain"/>
    <property type="match status" value="1"/>
</dbReference>
<dbReference type="InterPro" id="IPR013656">
    <property type="entry name" value="PAS_4"/>
</dbReference>
<evidence type="ECO:0000256" key="2">
    <source>
        <dbReference type="ARBA" id="ARBA00012438"/>
    </source>
</evidence>
<keyword evidence="6" id="KW-0175">Coiled coil</keyword>
<name>A0ABM9D819_9BACT</name>
<keyword evidence="3 5" id="KW-0597">Phosphoprotein</keyword>
<dbReference type="PROSITE" id="PS50110">
    <property type="entry name" value="RESPONSE_REGULATORY"/>
    <property type="match status" value="3"/>
</dbReference>
<dbReference type="Pfam" id="PF08448">
    <property type="entry name" value="PAS_4"/>
    <property type="match status" value="1"/>
</dbReference>
<dbReference type="InterPro" id="IPR035965">
    <property type="entry name" value="PAS-like_dom_sf"/>
</dbReference>
<comment type="catalytic activity">
    <reaction evidence="1">
        <text>ATP + protein L-histidine = ADP + protein N-phospho-L-histidine.</text>
        <dbReference type="EC" id="2.7.13.3"/>
    </reaction>
</comment>
<dbReference type="InterPro" id="IPR011006">
    <property type="entry name" value="CheY-like_superfamily"/>
</dbReference>
<dbReference type="NCBIfam" id="TIGR00229">
    <property type="entry name" value="sensory_box"/>
    <property type="match status" value="1"/>
</dbReference>
<dbReference type="Gene3D" id="3.40.50.2300">
    <property type="match status" value="3"/>
</dbReference>
<sequence length="947" mass="104410">MSEGSKIMVVEDDAVAAEYLATSLSSLGYDVVAVVGTARAAIDGVGSVRPDLILMDVTLNGGVDGIAAAIAINARLDVPIVFLTACTDDATFDRAKDANAFAYLSKPIDISQLSHCVELALRKHAYESALKRMENSVRLSEQKHRALLMAIPDLILRCHRDGTILDCNIPHTHEFNFLPADMVGRNVADLLNAPVSQKSNDQLRHLLDSDEYQHVCLRVCANGSTKHLEFRSVGNGPDEVIAIVRDITERVHAEEKIRRYVQELEKSREQIVQQSHELIAAHSLAEAANQAKSDFLATMSHEIRTPLNSIIGMSDLLSRMELNEQQRFFAGGILNSANSLLEIVNDILDFSRIESGSIELKPAPFDLRSVCEDVGELLAPRAADKRIELMVNCPPDLQTQLVGDAGRIRQVLVNLVGNAVKFTDSGRIVVDVERLAVTEQAVSLRISVRDTGIGIPEESLHQLFQRFYQVDAPSNRKRGGTGLGLAISKNLVEIMGGCIGVTSTPGEGSTFWFMFTLPRVRSERPAVELPAELANARVLIVDDQKENRRLLAGYLAFWKVRCSEAASAGEALRMMQEAMQCRDPFSIVLIDQVLGDDDGVELGKTIKRDTGLCASRLILHSQNIQFFEGNQGFPHMVFSAFLAKPVRMQRLLDALTVVMLSPSGSSAAVVDPPEPAVVPQAADTFPPLRSLRVLVAEDDPGSQVVAATMLEAIGCTADVVSSGRDTVRRACQTSYDLILMDCNLPDMNGFEATAEIRSFEGTRKHTVIVALTANAMNGYRELCIQAGMDDYLSKPVRMEAIQQMLERWVFRCSGRAGSLQQDDDVTGDSGVFDAVRLNKLITLFRKTDKELVRTVVEPFLRNVEERLPNLYAAIEEGNYRCLTETAHFLQGGSRNLGLRNMTKIFADIREHAGQNQYESIRMLVDSLELELPMVRRQVSEMRARGLL</sequence>
<dbReference type="SUPFAM" id="SSF52172">
    <property type="entry name" value="CheY-like"/>
    <property type="match status" value="3"/>
</dbReference>
<keyword evidence="11" id="KW-1185">Reference proteome</keyword>
<dbReference type="InterPro" id="IPR004358">
    <property type="entry name" value="Sig_transdc_His_kin-like_C"/>
</dbReference>
<dbReference type="PROSITE" id="PS50109">
    <property type="entry name" value="HIS_KIN"/>
    <property type="match status" value="1"/>
</dbReference>
<dbReference type="InterPro" id="IPR003661">
    <property type="entry name" value="HisK_dim/P_dom"/>
</dbReference>
<dbReference type="Pfam" id="PF01627">
    <property type="entry name" value="Hpt"/>
    <property type="match status" value="1"/>
</dbReference>
<dbReference type="Proteomes" id="UP001295463">
    <property type="component" value="Chromosome"/>
</dbReference>
<dbReference type="SUPFAM" id="SSF47384">
    <property type="entry name" value="Homodimeric domain of signal transducing histidine kinase"/>
    <property type="match status" value="1"/>
</dbReference>
<dbReference type="SMART" id="SM00448">
    <property type="entry name" value="REC"/>
    <property type="match status" value="3"/>
</dbReference>
<dbReference type="RefSeq" id="WP_305732198.1">
    <property type="nucleotide sequence ID" value="NZ_OW150024.1"/>
</dbReference>
<dbReference type="SUPFAM" id="SSF55874">
    <property type="entry name" value="ATPase domain of HSP90 chaperone/DNA topoisomerase II/histidine kinase"/>
    <property type="match status" value="1"/>
</dbReference>
<dbReference type="PANTHER" id="PTHR45339">
    <property type="entry name" value="HYBRID SIGNAL TRANSDUCTION HISTIDINE KINASE J"/>
    <property type="match status" value="1"/>
</dbReference>
<feature type="modified residue" description="4-aspartylphosphate" evidence="5">
    <location>
        <position position="56"/>
    </location>
</feature>
<reference evidence="10 11" key="1">
    <citation type="submission" date="2022-03" db="EMBL/GenBank/DDBJ databases">
        <authorList>
            <person name="Koch H."/>
        </authorList>
    </citation>
    <scope>NUCLEOTIDE SEQUENCE [LARGE SCALE GENOMIC DNA]</scope>
    <source>
        <strain evidence="10 11">G1</strain>
    </source>
</reference>
<dbReference type="EC" id="2.7.13.3" evidence="2"/>
<dbReference type="SMART" id="SM00387">
    <property type="entry name" value="HATPase_c"/>
    <property type="match status" value="1"/>
</dbReference>
<evidence type="ECO:0000256" key="6">
    <source>
        <dbReference type="SAM" id="Coils"/>
    </source>
</evidence>
<feature type="domain" description="Response regulatory" evidence="8">
    <location>
        <begin position="537"/>
        <end position="659"/>
    </location>
</feature>
<evidence type="ECO:0000256" key="4">
    <source>
        <dbReference type="PROSITE-ProRule" id="PRU00110"/>
    </source>
</evidence>
<keyword evidence="10" id="KW-0808">Transferase</keyword>
<dbReference type="Gene3D" id="3.30.565.10">
    <property type="entry name" value="Histidine kinase-like ATPase, C-terminal domain"/>
    <property type="match status" value="1"/>
</dbReference>
<dbReference type="SUPFAM" id="SSF55785">
    <property type="entry name" value="PYP-like sensor domain (PAS domain)"/>
    <property type="match status" value="1"/>
</dbReference>
<dbReference type="CDD" id="cd17546">
    <property type="entry name" value="REC_hyHK_CKI1_RcsC-like"/>
    <property type="match status" value="1"/>
</dbReference>
<feature type="domain" description="Histidine kinase" evidence="7">
    <location>
        <begin position="298"/>
        <end position="519"/>
    </location>
</feature>
<dbReference type="GO" id="GO:0004673">
    <property type="term" value="F:protein histidine kinase activity"/>
    <property type="evidence" value="ECO:0007669"/>
    <property type="project" value="UniProtKB-EC"/>
</dbReference>
<proteinExistence type="predicted"/>
<evidence type="ECO:0000256" key="3">
    <source>
        <dbReference type="ARBA" id="ARBA00022553"/>
    </source>
</evidence>
<feature type="coiled-coil region" evidence="6">
    <location>
        <begin position="250"/>
        <end position="277"/>
    </location>
</feature>
<evidence type="ECO:0000256" key="1">
    <source>
        <dbReference type="ARBA" id="ARBA00000085"/>
    </source>
</evidence>
<dbReference type="InterPro" id="IPR008207">
    <property type="entry name" value="Sig_transdc_His_kin_Hpt_dom"/>
</dbReference>
<dbReference type="InterPro" id="IPR003594">
    <property type="entry name" value="HATPase_dom"/>
</dbReference>
<evidence type="ECO:0000256" key="5">
    <source>
        <dbReference type="PROSITE-ProRule" id="PRU00169"/>
    </source>
</evidence>
<dbReference type="Pfam" id="PF00512">
    <property type="entry name" value="HisKA"/>
    <property type="match status" value="1"/>
</dbReference>
<dbReference type="SUPFAM" id="SSF47226">
    <property type="entry name" value="Histidine-containing phosphotransfer domain, HPT domain"/>
    <property type="match status" value="1"/>
</dbReference>
<dbReference type="Gene3D" id="1.20.120.160">
    <property type="entry name" value="HPT domain"/>
    <property type="match status" value="1"/>
</dbReference>
<dbReference type="InterPro" id="IPR036641">
    <property type="entry name" value="HPT_dom_sf"/>
</dbReference>
<keyword evidence="10" id="KW-0418">Kinase</keyword>
<protein>
    <recommendedName>
        <fullName evidence="2">histidine kinase</fullName>
        <ecNumber evidence="2">2.7.13.3</ecNumber>
    </recommendedName>
</protein>
<dbReference type="CDD" id="cd00082">
    <property type="entry name" value="HisKA"/>
    <property type="match status" value="1"/>
</dbReference>
<dbReference type="CDD" id="cd00130">
    <property type="entry name" value="PAS"/>
    <property type="match status" value="1"/>
</dbReference>
<gene>
    <name evidence="10" type="ORF">GEAMG1_1539</name>
</gene>
<dbReference type="Gene3D" id="1.10.287.130">
    <property type="match status" value="1"/>
</dbReference>
<dbReference type="CDD" id="cd16922">
    <property type="entry name" value="HATPase_EvgS-ArcB-TorS-like"/>
    <property type="match status" value="1"/>
</dbReference>
<dbReference type="InterPro" id="IPR005467">
    <property type="entry name" value="His_kinase_dom"/>
</dbReference>
<dbReference type="CDD" id="cd00156">
    <property type="entry name" value="REC"/>
    <property type="match status" value="1"/>
</dbReference>
<organism evidence="10 11">
    <name type="scientific">Trichlorobacter ammonificans</name>
    <dbReference type="NCBI Taxonomy" id="2916410"/>
    <lineage>
        <taxon>Bacteria</taxon>
        <taxon>Pseudomonadati</taxon>
        <taxon>Thermodesulfobacteriota</taxon>
        <taxon>Desulfuromonadia</taxon>
        <taxon>Geobacterales</taxon>
        <taxon>Geobacteraceae</taxon>
        <taxon>Trichlorobacter</taxon>
    </lineage>
</organism>
<dbReference type="InterPro" id="IPR036890">
    <property type="entry name" value="HATPase_C_sf"/>
</dbReference>
<evidence type="ECO:0000259" key="7">
    <source>
        <dbReference type="PROSITE" id="PS50109"/>
    </source>
</evidence>
<feature type="modified residue" description="4-aspartylphosphate" evidence="5">
    <location>
        <position position="591"/>
    </location>
</feature>
<dbReference type="Pfam" id="PF00072">
    <property type="entry name" value="Response_reg"/>
    <property type="match status" value="3"/>
</dbReference>
<dbReference type="EMBL" id="OW150024">
    <property type="protein sequence ID" value="CAH2031369.1"/>
    <property type="molecule type" value="Genomic_DNA"/>
</dbReference>
<dbReference type="PANTHER" id="PTHR45339:SF5">
    <property type="entry name" value="HISTIDINE KINASE"/>
    <property type="match status" value="1"/>
</dbReference>
<dbReference type="Pfam" id="PF02518">
    <property type="entry name" value="HATPase_c"/>
    <property type="match status" value="1"/>
</dbReference>
<dbReference type="CDD" id="cd17534">
    <property type="entry name" value="REC_DC-like"/>
    <property type="match status" value="1"/>
</dbReference>
<feature type="domain" description="Response regulatory" evidence="8">
    <location>
        <begin position="692"/>
        <end position="809"/>
    </location>
</feature>
<dbReference type="SMART" id="SM00388">
    <property type="entry name" value="HisKA"/>
    <property type="match status" value="1"/>
</dbReference>
<dbReference type="PRINTS" id="PR00344">
    <property type="entry name" value="BCTRLSENSOR"/>
</dbReference>
<dbReference type="InterPro" id="IPR001789">
    <property type="entry name" value="Sig_transdc_resp-reg_receiver"/>
</dbReference>